<accession>A0A8K0NUN3</accession>
<dbReference type="InterPro" id="IPR006599">
    <property type="entry name" value="CARP_motif"/>
</dbReference>
<dbReference type="GO" id="GO:0005737">
    <property type="term" value="C:cytoplasm"/>
    <property type="evidence" value="ECO:0007669"/>
    <property type="project" value="TreeGrafter"/>
</dbReference>
<dbReference type="InterPro" id="IPR013912">
    <property type="entry name" value="Adenylate_cyclase-assoc_CAP_C"/>
</dbReference>
<dbReference type="PROSITE" id="PS01089">
    <property type="entry name" value="CAP_2"/>
    <property type="match status" value="1"/>
</dbReference>
<gene>
    <name evidence="6" type="ORF">FFLO_01691</name>
</gene>
<feature type="domain" description="C-CAP/cofactor C-like" evidence="5">
    <location>
        <begin position="301"/>
        <end position="439"/>
    </location>
</feature>
<dbReference type="Pfam" id="PF21938">
    <property type="entry name" value="CAP_N"/>
    <property type="match status" value="1"/>
</dbReference>
<feature type="compositionally biased region" description="Low complexity" evidence="4">
    <location>
        <begin position="1"/>
        <end position="21"/>
    </location>
</feature>
<dbReference type="Pfam" id="PF08603">
    <property type="entry name" value="CAP_C"/>
    <property type="match status" value="1"/>
</dbReference>
<dbReference type="Gene3D" id="1.25.40.330">
    <property type="entry name" value="Adenylate cyclase-associated CAP, N-terminal domain"/>
    <property type="match status" value="1"/>
</dbReference>
<dbReference type="GO" id="GO:0008179">
    <property type="term" value="F:adenylate cyclase binding"/>
    <property type="evidence" value="ECO:0007669"/>
    <property type="project" value="TreeGrafter"/>
</dbReference>
<dbReference type="InterPro" id="IPR017901">
    <property type="entry name" value="C-CAP_CF_C-like"/>
</dbReference>
<dbReference type="SUPFAM" id="SSF101278">
    <property type="entry name" value="N-terminal domain of adenylylcyclase associated protein, CAP"/>
    <property type="match status" value="1"/>
</dbReference>
<comment type="function">
    <text evidence="2">The N-terminal domain binds to adenylyl cyclase, thereby enabling adenylyl cyclase to be activated by upstream regulatory signals, such as Ras. The C-terminal domain is required for normal cellular morphology and growth control.</text>
</comment>
<dbReference type="InterPro" id="IPR053950">
    <property type="entry name" value="CAP_N"/>
</dbReference>
<dbReference type="InterPro" id="IPR001837">
    <property type="entry name" value="Adenylate_cyclase-assoc_CAP"/>
</dbReference>
<evidence type="ECO:0000256" key="1">
    <source>
        <dbReference type="ARBA" id="ARBA00007659"/>
    </source>
</evidence>
<feature type="compositionally biased region" description="Low complexity" evidence="4">
    <location>
        <begin position="232"/>
        <end position="243"/>
    </location>
</feature>
<dbReference type="InterPro" id="IPR036223">
    <property type="entry name" value="CAP_C_sf"/>
</dbReference>
<dbReference type="PANTHER" id="PTHR10652:SF0">
    <property type="entry name" value="ADENYLYL CYCLASE-ASSOCIATED PROTEIN"/>
    <property type="match status" value="1"/>
</dbReference>
<comment type="caution">
    <text evidence="6">The sequence shown here is derived from an EMBL/GenBank/DDBJ whole genome shotgun (WGS) entry which is preliminary data.</text>
</comment>
<dbReference type="PROSITE" id="PS51329">
    <property type="entry name" value="C_CAP_COFACTOR_C"/>
    <property type="match status" value="1"/>
</dbReference>
<organism evidence="6 7">
    <name type="scientific">Filobasidium floriforme</name>
    <dbReference type="NCBI Taxonomy" id="5210"/>
    <lineage>
        <taxon>Eukaryota</taxon>
        <taxon>Fungi</taxon>
        <taxon>Dikarya</taxon>
        <taxon>Basidiomycota</taxon>
        <taxon>Agaricomycotina</taxon>
        <taxon>Tremellomycetes</taxon>
        <taxon>Filobasidiales</taxon>
        <taxon>Filobasidiaceae</taxon>
        <taxon>Filobasidium</taxon>
    </lineage>
</organism>
<dbReference type="SMART" id="SM00673">
    <property type="entry name" value="CARP"/>
    <property type="match status" value="2"/>
</dbReference>
<dbReference type="Proteomes" id="UP000812966">
    <property type="component" value="Unassembled WGS sequence"/>
</dbReference>
<evidence type="ECO:0000313" key="6">
    <source>
        <dbReference type="EMBL" id="KAG7562862.1"/>
    </source>
</evidence>
<evidence type="ECO:0000313" key="7">
    <source>
        <dbReference type="Proteomes" id="UP000812966"/>
    </source>
</evidence>
<evidence type="ECO:0000259" key="5">
    <source>
        <dbReference type="PROSITE" id="PS51329"/>
    </source>
</evidence>
<evidence type="ECO:0000256" key="4">
    <source>
        <dbReference type="SAM" id="MobiDB-lite"/>
    </source>
</evidence>
<feature type="compositionally biased region" description="Pro residues" evidence="4">
    <location>
        <begin position="213"/>
        <end position="226"/>
    </location>
</feature>
<dbReference type="PANTHER" id="PTHR10652">
    <property type="entry name" value="ADENYLYL CYCLASE-ASSOCIATED PROTEIN"/>
    <property type="match status" value="1"/>
</dbReference>
<reference evidence="6" key="1">
    <citation type="submission" date="2020-04" db="EMBL/GenBank/DDBJ databases">
        <title>Analysis of mating type loci in Filobasidium floriforme.</title>
        <authorList>
            <person name="Nowrousian M."/>
        </authorList>
    </citation>
    <scope>NUCLEOTIDE SEQUENCE</scope>
    <source>
        <strain evidence="6">CBS 6242</strain>
    </source>
</reference>
<dbReference type="Gene3D" id="2.160.20.70">
    <property type="match status" value="1"/>
</dbReference>
<feature type="compositionally biased region" description="Polar residues" evidence="4">
    <location>
        <begin position="197"/>
        <end position="209"/>
    </location>
</feature>
<dbReference type="InterPro" id="IPR036222">
    <property type="entry name" value="CAP_N_sf"/>
</dbReference>
<dbReference type="EMBL" id="JABELV010000024">
    <property type="protein sequence ID" value="KAG7562862.1"/>
    <property type="molecule type" value="Genomic_DNA"/>
</dbReference>
<protein>
    <recommendedName>
        <fullName evidence="3">Adenylyl cyclase-associated protein</fullName>
    </recommendedName>
</protein>
<feature type="region of interest" description="Disordered" evidence="4">
    <location>
        <begin position="1"/>
        <end position="24"/>
    </location>
</feature>
<dbReference type="GO" id="GO:0003779">
    <property type="term" value="F:actin binding"/>
    <property type="evidence" value="ECO:0007669"/>
    <property type="project" value="InterPro"/>
</dbReference>
<keyword evidence="7" id="KW-1185">Reference proteome</keyword>
<dbReference type="GO" id="GO:0019933">
    <property type="term" value="P:cAMP-mediated signaling"/>
    <property type="evidence" value="ECO:0007669"/>
    <property type="project" value="TreeGrafter"/>
</dbReference>
<evidence type="ECO:0000256" key="2">
    <source>
        <dbReference type="ARBA" id="ARBA00054756"/>
    </source>
</evidence>
<sequence>MPSQSSNNNASAPPEVAESPAQKAYQSDIIDGALQDYVTKSKEIGGPVAEHASLIASLCTSQLAHVATASSCTKPKSQEVTIKLLSPIQDALKEVTDFKDKASRGKEGRQWANHLSTVGEGASAWGWVAVEPTPAPFVGEMKDSAQFWANRVIKEFKETDKKHVVWANSFIALIDSLQKYVKQYHTTGLTWNPKGQDPSTFQSSNTADSNAGAPPPPPPGPPPPPFDSSKESAPASAPAGPGAFLSQINQGAGVTSKLKKVDPSQQTHKNPELRAGSVVSEKAAPAPPTKPKPSTLTQKRPAETRLDGTKWIVEYHENAKHVLIEDTEINHTVHLFGCKNSVIEIKGKVNAISAVNCSKTSILLGSVVSGLSITSSPSFTIQILGQVPTIQIDNTDSGQVYLSKECVDTVEIITSKTSAINISLPGVEEGDYEEKPIPEQMKSVIQGGKVVTTIVEHSG</sequence>
<proteinExistence type="inferred from homology"/>
<name>A0A8K0NUN3_9TREE</name>
<dbReference type="SUPFAM" id="SSF69340">
    <property type="entry name" value="C-terminal domain of adenylylcyclase associated protein"/>
    <property type="match status" value="1"/>
</dbReference>
<dbReference type="AlphaFoldDB" id="A0A8K0NUN3"/>
<dbReference type="InterPro" id="IPR016098">
    <property type="entry name" value="CAP/MinC_C"/>
</dbReference>
<dbReference type="FunFam" id="1.25.40.330:FF:000001">
    <property type="entry name" value="Adenylyl cyclase-associated protein"/>
    <property type="match status" value="1"/>
</dbReference>
<feature type="region of interest" description="Disordered" evidence="4">
    <location>
        <begin position="190"/>
        <end position="303"/>
    </location>
</feature>
<evidence type="ECO:0000256" key="3">
    <source>
        <dbReference type="ARBA" id="ARBA00072052"/>
    </source>
</evidence>
<dbReference type="GO" id="GO:0007015">
    <property type="term" value="P:actin filament organization"/>
    <property type="evidence" value="ECO:0007669"/>
    <property type="project" value="TreeGrafter"/>
</dbReference>
<dbReference type="InterPro" id="IPR028417">
    <property type="entry name" value="CAP_CS_C"/>
</dbReference>
<comment type="similarity">
    <text evidence="1">Belongs to the CAP family.</text>
</comment>